<evidence type="ECO:0000256" key="4">
    <source>
        <dbReference type="ARBA" id="ARBA00023163"/>
    </source>
</evidence>
<keyword evidence="7" id="KW-1185">Reference proteome</keyword>
<keyword evidence="4" id="KW-0804">Transcription</keyword>
<dbReference type="InterPro" id="IPR036390">
    <property type="entry name" value="WH_DNA-bd_sf"/>
</dbReference>
<reference evidence="6 7" key="1">
    <citation type="journal article" date="2019" name="Front. Microbiol.">
        <title>Genomes of Neutrophilic Sulfur-Oxidizing Chemolithoautotrophs Representing 9 Proteobacterial Species From 8 Genera.</title>
        <authorList>
            <person name="Watanabe T."/>
            <person name="Kojima H."/>
            <person name="Umezawa K."/>
            <person name="Hori C."/>
            <person name="Takasuka T.E."/>
            <person name="Kato Y."/>
            <person name="Fukui M."/>
        </authorList>
    </citation>
    <scope>NUCLEOTIDE SEQUENCE [LARGE SCALE GENOMIC DNA]</scope>
    <source>
        <strain evidence="6 7">TTN</strain>
    </source>
</reference>
<dbReference type="FunFam" id="1.10.10.10:FF:000001">
    <property type="entry name" value="LysR family transcriptional regulator"/>
    <property type="match status" value="1"/>
</dbReference>
<dbReference type="GO" id="GO:0003677">
    <property type="term" value="F:DNA binding"/>
    <property type="evidence" value="ECO:0007669"/>
    <property type="project" value="UniProtKB-KW"/>
</dbReference>
<comment type="similarity">
    <text evidence="1">Belongs to the LysR transcriptional regulatory family.</text>
</comment>
<feature type="domain" description="HTH lysR-type" evidence="5">
    <location>
        <begin position="1"/>
        <end position="61"/>
    </location>
</feature>
<dbReference type="InterPro" id="IPR036388">
    <property type="entry name" value="WH-like_DNA-bd_sf"/>
</dbReference>
<evidence type="ECO:0000256" key="2">
    <source>
        <dbReference type="ARBA" id="ARBA00023015"/>
    </source>
</evidence>
<sequence length="300" mass="33823">MPLPYLRIFRYIDEIARVGSIRKAAESLFITPSALDRRVQDLEEELGAELFERHARGMRLTAAGEIFVHHVRAQRADFERVRSEIENLKGLRKGTVSVAASQAMAFTVLPEVMNRFRQVNPGVSFMVKICDHASVVKALREFETDLGVVYNIPKSADIAIQFEVEQRLCAVMAEKHPLAHANTVKMRDCLRYPLALPDSTLGGRILLENYFAHSSLKPKIVLESNSFEMLRNFVRSNDAVTFQIQIGAELDQVKDGLIARHIEDRSLARQSLSVAQLKGRPLPLPALRFMSMLRDALTGK</sequence>
<dbReference type="InterPro" id="IPR050950">
    <property type="entry name" value="HTH-type_LysR_regulators"/>
</dbReference>
<dbReference type="PANTHER" id="PTHR30419">
    <property type="entry name" value="HTH-TYPE TRANSCRIPTIONAL REGULATOR YBHD"/>
    <property type="match status" value="1"/>
</dbReference>
<protein>
    <submittedName>
        <fullName evidence="6">Transcriptional regulator, LysR family</fullName>
    </submittedName>
</protein>
<dbReference type="Proteomes" id="UP000286806">
    <property type="component" value="Unassembled WGS sequence"/>
</dbReference>
<accession>A0A401JFJ2</accession>
<evidence type="ECO:0000313" key="6">
    <source>
        <dbReference type="EMBL" id="GBL46390.1"/>
    </source>
</evidence>
<dbReference type="EMBL" id="BGOW01000018">
    <property type="protein sequence ID" value="GBL46390.1"/>
    <property type="molecule type" value="Genomic_DNA"/>
</dbReference>
<dbReference type="PROSITE" id="PS50931">
    <property type="entry name" value="HTH_LYSR"/>
    <property type="match status" value="1"/>
</dbReference>
<dbReference type="SUPFAM" id="SSF46785">
    <property type="entry name" value="Winged helix' DNA-binding domain"/>
    <property type="match status" value="1"/>
</dbReference>
<dbReference type="OrthoDB" id="5297026at2"/>
<dbReference type="PRINTS" id="PR00039">
    <property type="entry name" value="HTHLYSR"/>
</dbReference>
<dbReference type="PANTHER" id="PTHR30419:SF8">
    <property type="entry name" value="NITROGEN ASSIMILATION TRANSCRIPTIONAL ACTIVATOR-RELATED"/>
    <property type="match status" value="1"/>
</dbReference>
<dbReference type="GO" id="GO:0005829">
    <property type="term" value="C:cytosol"/>
    <property type="evidence" value="ECO:0007669"/>
    <property type="project" value="TreeGrafter"/>
</dbReference>
<dbReference type="SUPFAM" id="SSF53850">
    <property type="entry name" value="Periplasmic binding protein-like II"/>
    <property type="match status" value="1"/>
</dbReference>
<evidence type="ECO:0000256" key="3">
    <source>
        <dbReference type="ARBA" id="ARBA00023125"/>
    </source>
</evidence>
<gene>
    <name evidence="6" type="ORF">SFMTTN_2203</name>
</gene>
<comment type="caution">
    <text evidence="6">The sequence shown here is derived from an EMBL/GenBank/DDBJ whole genome shotgun (WGS) entry which is preliminary data.</text>
</comment>
<evidence type="ECO:0000259" key="5">
    <source>
        <dbReference type="PROSITE" id="PS50931"/>
    </source>
</evidence>
<keyword evidence="3" id="KW-0238">DNA-binding</keyword>
<organism evidence="6 7">
    <name type="scientific">Sulfuriferula multivorans</name>
    <dbReference type="NCBI Taxonomy" id="1559896"/>
    <lineage>
        <taxon>Bacteria</taxon>
        <taxon>Pseudomonadati</taxon>
        <taxon>Pseudomonadota</taxon>
        <taxon>Betaproteobacteria</taxon>
        <taxon>Nitrosomonadales</taxon>
        <taxon>Sulfuricellaceae</taxon>
        <taxon>Sulfuriferula</taxon>
    </lineage>
</organism>
<dbReference type="InterPro" id="IPR000847">
    <property type="entry name" value="LysR_HTH_N"/>
</dbReference>
<dbReference type="AlphaFoldDB" id="A0A401JFJ2"/>
<dbReference type="Pfam" id="PF00126">
    <property type="entry name" value="HTH_1"/>
    <property type="match status" value="1"/>
</dbReference>
<name>A0A401JFJ2_9PROT</name>
<proteinExistence type="inferred from homology"/>
<dbReference type="Gene3D" id="3.40.190.290">
    <property type="match status" value="1"/>
</dbReference>
<evidence type="ECO:0000256" key="1">
    <source>
        <dbReference type="ARBA" id="ARBA00009437"/>
    </source>
</evidence>
<dbReference type="Gene3D" id="1.10.10.10">
    <property type="entry name" value="Winged helix-like DNA-binding domain superfamily/Winged helix DNA-binding domain"/>
    <property type="match status" value="1"/>
</dbReference>
<dbReference type="Pfam" id="PF03466">
    <property type="entry name" value="LysR_substrate"/>
    <property type="match status" value="1"/>
</dbReference>
<evidence type="ECO:0000313" key="7">
    <source>
        <dbReference type="Proteomes" id="UP000286806"/>
    </source>
</evidence>
<dbReference type="InterPro" id="IPR005119">
    <property type="entry name" value="LysR_subst-bd"/>
</dbReference>
<keyword evidence="2" id="KW-0805">Transcription regulation</keyword>
<dbReference type="GO" id="GO:0003700">
    <property type="term" value="F:DNA-binding transcription factor activity"/>
    <property type="evidence" value="ECO:0007669"/>
    <property type="project" value="InterPro"/>
</dbReference>